<dbReference type="InterPro" id="IPR016181">
    <property type="entry name" value="Acyl_CoA_acyltransferase"/>
</dbReference>
<dbReference type="PANTHER" id="PTHR42919:SF8">
    <property type="entry name" value="N-ALPHA-ACETYLTRANSFERASE 50"/>
    <property type="match status" value="1"/>
</dbReference>
<keyword evidence="1" id="KW-0808">Transferase</keyword>
<comment type="caution">
    <text evidence="4">The sequence shown here is derived from an EMBL/GenBank/DDBJ whole genome shotgun (WGS) entry which is preliminary data.</text>
</comment>
<dbReference type="GO" id="GO:0007064">
    <property type="term" value="P:mitotic sister chromatid cohesion"/>
    <property type="evidence" value="ECO:0007669"/>
    <property type="project" value="TreeGrafter"/>
</dbReference>
<dbReference type="PANTHER" id="PTHR42919">
    <property type="entry name" value="N-ALPHA-ACETYLTRANSFERASE"/>
    <property type="match status" value="1"/>
</dbReference>
<evidence type="ECO:0000256" key="1">
    <source>
        <dbReference type="ARBA" id="ARBA00022679"/>
    </source>
</evidence>
<reference evidence="4" key="1">
    <citation type="journal article" date="2020" name="Stud. Mycol.">
        <title>101 Dothideomycetes genomes: a test case for predicting lifestyles and emergence of pathogens.</title>
        <authorList>
            <person name="Haridas S."/>
            <person name="Albert R."/>
            <person name="Binder M."/>
            <person name="Bloem J."/>
            <person name="Labutti K."/>
            <person name="Salamov A."/>
            <person name="Andreopoulos B."/>
            <person name="Baker S."/>
            <person name="Barry K."/>
            <person name="Bills G."/>
            <person name="Bluhm B."/>
            <person name="Cannon C."/>
            <person name="Castanera R."/>
            <person name="Culley D."/>
            <person name="Daum C."/>
            <person name="Ezra D."/>
            <person name="Gonzalez J."/>
            <person name="Henrissat B."/>
            <person name="Kuo A."/>
            <person name="Liang C."/>
            <person name="Lipzen A."/>
            <person name="Lutzoni F."/>
            <person name="Magnuson J."/>
            <person name="Mondo S."/>
            <person name="Nolan M."/>
            <person name="Ohm R."/>
            <person name="Pangilinan J."/>
            <person name="Park H.-J."/>
            <person name="Ramirez L."/>
            <person name="Alfaro M."/>
            <person name="Sun H."/>
            <person name="Tritt A."/>
            <person name="Yoshinaga Y."/>
            <person name="Zwiers L.-H."/>
            <person name="Turgeon B."/>
            <person name="Goodwin S."/>
            <person name="Spatafora J."/>
            <person name="Crous P."/>
            <person name="Grigoriev I."/>
        </authorList>
    </citation>
    <scope>NUCLEOTIDE SEQUENCE</scope>
    <source>
        <strain evidence="4">CBS 260.36</strain>
    </source>
</reference>
<dbReference type="Pfam" id="PF00583">
    <property type="entry name" value="Acetyltransf_1"/>
    <property type="match status" value="1"/>
</dbReference>
<feature type="non-terminal residue" evidence="4">
    <location>
        <position position="1"/>
    </location>
</feature>
<dbReference type="Gene3D" id="3.40.630.30">
    <property type="match status" value="1"/>
</dbReference>
<name>A0A9P4ME14_9PEZI</name>
<evidence type="ECO:0000259" key="3">
    <source>
        <dbReference type="PROSITE" id="PS51186"/>
    </source>
</evidence>
<dbReference type="InterPro" id="IPR051556">
    <property type="entry name" value="N-term/lysine_N-AcTrnsfr"/>
</dbReference>
<keyword evidence="2" id="KW-0012">Acyltransferase</keyword>
<evidence type="ECO:0000313" key="5">
    <source>
        <dbReference type="Proteomes" id="UP000799439"/>
    </source>
</evidence>
<dbReference type="InterPro" id="IPR000182">
    <property type="entry name" value="GNAT_dom"/>
</dbReference>
<feature type="non-terminal residue" evidence="4">
    <location>
        <position position="184"/>
    </location>
</feature>
<gene>
    <name evidence="4" type="ORF">K461DRAFT_210689</name>
</gene>
<dbReference type="SUPFAM" id="SSF55729">
    <property type="entry name" value="Acyl-CoA N-acyltransferases (Nat)"/>
    <property type="match status" value="1"/>
</dbReference>
<organism evidence="4 5">
    <name type="scientific">Myriangium duriaei CBS 260.36</name>
    <dbReference type="NCBI Taxonomy" id="1168546"/>
    <lineage>
        <taxon>Eukaryota</taxon>
        <taxon>Fungi</taxon>
        <taxon>Dikarya</taxon>
        <taxon>Ascomycota</taxon>
        <taxon>Pezizomycotina</taxon>
        <taxon>Dothideomycetes</taxon>
        <taxon>Dothideomycetidae</taxon>
        <taxon>Myriangiales</taxon>
        <taxon>Myriangiaceae</taxon>
        <taxon>Myriangium</taxon>
    </lineage>
</organism>
<dbReference type="Proteomes" id="UP000799439">
    <property type="component" value="Unassembled WGS sequence"/>
</dbReference>
<dbReference type="GO" id="GO:0031415">
    <property type="term" value="C:NatA complex"/>
    <property type="evidence" value="ECO:0007669"/>
    <property type="project" value="TreeGrafter"/>
</dbReference>
<dbReference type="EMBL" id="ML996091">
    <property type="protein sequence ID" value="KAF2149472.1"/>
    <property type="molecule type" value="Genomic_DNA"/>
</dbReference>
<dbReference type="GO" id="GO:0016747">
    <property type="term" value="F:acyltransferase activity, transferring groups other than amino-acyl groups"/>
    <property type="evidence" value="ECO:0007669"/>
    <property type="project" value="InterPro"/>
</dbReference>
<dbReference type="PROSITE" id="PS51186">
    <property type="entry name" value="GNAT"/>
    <property type="match status" value="1"/>
</dbReference>
<feature type="domain" description="N-acetyltransferase" evidence="3">
    <location>
        <begin position="5"/>
        <end position="184"/>
    </location>
</feature>
<proteinExistence type="predicted"/>
<keyword evidence="5" id="KW-1185">Reference proteome</keyword>
<evidence type="ECO:0000256" key="2">
    <source>
        <dbReference type="ARBA" id="ARBA00023315"/>
    </source>
</evidence>
<dbReference type="CDD" id="cd04301">
    <property type="entry name" value="NAT_SF"/>
    <property type="match status" value="1"/>
</dbReference>
<sequence>LHPNLSFGPITQANLPHLKRINALLLPIPYPTSFYSEIIADPTTASISLAAIWTDGPNPPKLIGGIRCRLLSPDAPTPNTAALTTAFTSIARARRQGPEERMLYISSLTLLSPFRGLGVAKELLRRVEAVARERYGVQTVGAHTWIANEEGRRWYATRGFEEVRIEEGYYRRLEPQAAVVLVKK</sequence>
<protein>
    <submittedName>
        <fullName evidence="4">Acyl-CoA N-acyltransferase</fullName>
    </submittedName>
</protein>
<accession>A0A9P4ME14</accession>
<evidence type="ECO:0000313" key="4">
    <source>
        <dbReference type="EMBL" id="KAF2149472.1"/>
    </source>
</evidence>
<dbReference type="OrthoDB" id="47374at2759"/>
<dbReference type="AlphaFoldDB" id="A0A9P4ME14"/>